<evidence type="ECO:0000313" key="2">
    <source>
        <dbReference type="EMBL" id="AKH97611.1"/>
    </source>
</evidence>
<sequence length="397" mass="44310">MRVAVIGGGIAGIACAHELNKYDIEAHVLEKREVTDGEVSDTAKIISATDEAILELASDFGLDDTVESLPLEEMGAFQDGEITTFDQMEIFLTPRSDLSLLEKGMRRIFAPMVGLDRESVRKFHDNLGDVRFDPLDRGPKNEELHDQSIREWMDQYSEDLREMLIEPTLRAMTYDDHFEETSADRSAASLKKVVNMVREGAFVLPNGQYDFVEGLQAELPPERLVDGAEVTDVREDGDEVHVQYRRDGDSAEETFDYAVLAAPINISAEILDADFGTEFNRTRTVTVEGDIKEDVNLLIGGDDDYNLRSVIAVGDEHHAYVRDREDEIDVAEVYRDEPETLDSVVIPTTPRIRPGASIPDLQYSDNVLLAGDFAYYPSFNTAARTGKAAASMIADRF</sequence>
<name>A0A0F7P8W0_9EURY</name>
<evidence type="ECO:0000313" key="4">
    <source>
        <dbReference type="Proteomes" id="UP000060390"/>
    </source>
</evidence>
<dbReference type="InterPro" id="IPR006076">
    <property type="entry name" value="FAD-dep_OxRdtase"/>
</dbReference>
<dbReference type="Gene3D" id="3.50.50.60">
    <property type="entry name" value="FAD/NAD(P)-binding domain"/>
    <property type="match status" value="1"/>
</dbReference>
<keyword evidence="5" id="KW-1185">Reference proteome</keyword>
<dbReference type="AlphaFoldDB" id="A0A0F7P8W0"/>
<dbReference type="InterPro" id="IPR050464">
    <property type="entry name" value="Zeta_carotene_desat/Oxidored"/>
</dbReference>
<dbReference type="RefSeq" id="WP_050048350.1">
    <property type="nucleotide sequence ID" value="NZ_CP008874.1"/>
</dbReference>
<dbReference type="HOGENOM" id="CLU_693738_0_0_2"/>
<dbReference type="PROSITE" id="PS51257">
    <property type="entry name" value="PROKAR_LIPOPROTEIN"/>
    <property type="match status" value="1"/>
</dbReference>
<proteinExistence type="predicted"/>
<accession>A0A0F7P8W0</accession>
<reference evidence="3 4" key="3">
    <citation type="journal article" date="2016" name="Stand. Genomic Sci.">
        <title>Complete genome sequence of 'Halanaeroarchaeum sulfurireducens' M27-SA2, a sulfur-reducing and acetate-oxidizing haloarchaeon from the deep-sea hypersaline anoxic lake Medee.</title>
        <authorList>
            <person name="Messina E."/>
            <person name="Sorokin D.Y."/>
            <person name="Kublanov I.V."/>
            <person name="Toshchakov S."/>
            <person name="Lopatina A."/>
            <person name="Arcadi E."/>
            <person name="Smedile F."/>
            <person name="La Spada G."/>
            <person name="La Cono V."/>
            <person name="Yakimov M.M."/>
        </authorList>
    </citation>
    <scope>NUCLEOTIDE SEQUENCE [LARGE SCALE GENOMIC DNA]</scope>
    <source>
        <strain evidence="3 4">M27-SA2</strain>
    </source>
</reference>
<protein>
    <recommendedName>
        <fullName evidence="1">FAD dependent oxidoreductase domain-containing protein</fullName>
    </recommendedName>
</protein>
<dbReference type="InterPro" id="IPR036188">
    <property type="entry name" value="FAD/NAD-bd_sf"/>
</dbReference>
<dbReference type="SUPFAM" id="SSF51905">
    <property type="entry name" value="FAD/NAD(P)-binding domain"/>
    <property type="match status" value="1"/>
</dbReference>
<feature type="domain" description="FAD dependent oxidoreductase" evidence="1">
    <location>
        <begin position="2"/>
        <end position="289"/>
    </location>
</feature>
<dbReference type="Pfam" id="PF01266">
    <property type="entry name" value="DAO"/>
    <property type="match status" value="1"/>
</dbReference>
<dbReference type="STRING" id="1604004.HLASA_1112"/>
<dbReference type="GO" id="GO:0016491">
    <property type="term" value="F:oxidoreductase activity"/>
    <property type="evidence" value="ECO:0007669"/>
    <property type="project" value="TreeGrafter"/>
</dbReference>
<evidence type="ECO:0000313" key="3">
    <source>
        <dbReference type="EMBL" id="ALG82007.1"/>
    </source>
</evidence>
<reference evidence="2 5" key="1">
    <citation type="journal article" date="2015" name="ISME J.">
        <title>Elemental sulfur and acetate can support life of a novel strictly anaerobic haloarchaeon.</title>
        <authorList>
            <person name="Sorokin D.Y."/>
            <person name="Kublanov I.V."/>
            <person name="Gavrilov S.N."/>
            <person name="Rojo D."/>
            <person name="Roman P."/>
            <person name="Golyshin P.N."/>
            <person name="Slepak V.Z."/>
            <person name="Smedile F."/>
            <person name="Ferrer M."/>
            <person name="Messina E."/>
            <person name="La Cono V."/>
            <person name="Yakimov M.M."/>
        </authorList>
    </citation>
    <scope>NUCLEOTIDE SEQUENCE [LARGE SCALE GENOMIC DNA]</scope>
    <source>
        <strain evidence="2 5">HSR2</strain>
    </source>
</reference>
<dbReference type="KEGG" id="hsu:HLASF_1123"/>
<evidence type="ECO:0000313" key="5">
    <source>
        <dbReference type="Proteomes" id="UP000069906"/>
    </source>
</evidence>
<reference evidence="4" key="2">
    <citation type="submission" date="2015-05" db="EMBL/GenBank/DDBJ databases">
        <title>Complete genome sequence of Halanaeroarchaeum sulfurireducens type strain M27-SA2, a sulfate-reducer haloarchaeon from marine anoxic lake Medee.</title>
        <authorList>
            <person name="Messina E."/>
            <person name="Kublanov I.V."/>
            <person name="Toshchakov S."/>
            <person name="Arcadi E."/>
            <person name="La Spada G."/>
            <person name="La Cono V."/>
            <person name="Yakimov M.M."/>
        </authorList>
    </citation>
    <scope>NUCLEOTIDE SEQUENCE [LARGE SCALE GENOMIC DNA]</scope>
    <source>
        <strain evidence="4">M27-SA2</strain>
    </source>
</reference>
<organism evidence="2 5">
    <name type="scientific">Halanaeroarchaeum sulfurireducens</name>
    <dbReference type="NCBI Taxonomy" id="1604004"/>
    <lineage>
        <taxon>Archaea</taxon>
        <taxon>Methanobacteriati</taxon>
        <taxon>Methanobacteriota</taxon>
        <taxon>Stenosarchaea group</taxon>
        <taxon>Halobacteria</taxon>
        <taxon>Halobacteriales</taxon>
        <taxon>Halobacteriaceae</taxon>
        <taxon>Halanaeroarchaeum</taxon>
    </lineage>
</organism>
<dbReference type="PANTHER" id="PTHR42923">
    <property type="entry name" value="PROTOPORPHYRINOGEN OXIDASE"/>
    <property type="match status" value="1"/>
</dbReference>
<dbReference type="EMBL" id="CP011564">
    <property type="protein sequence ID" value="ALG82007.1"/>
    <property type="molecule type" value="Genomic_DNA"/>
</dbReference>
<dbReference type="KEGG" id="hsf:HLASA_1112"/>
<dbReference type="Proteomes" id="UP000060390">
    <property type="component" value="Chromosome"/>
</dbReference>
<gene>
    <name evidence="3" type="ORF">HLASA_1112</name>
    <name evidence="2" type="ORF">HLASF_1123</name>
</gene>
<dbReference type="EMBL" id="CP008874">
    <property type="protein sequence ID" value="AKH97611.1"/>
    <property type="molecule type" value="Genomic_DNA"/>
</dbReference>
<dbReference type="Proteomes" id="UP000069906">
    <property type="component" value="Chromosome"/>
</dbReference>
<evidence type="ECO:0000259" key="1">
    <source>
        <dbReference type="Pfam" id="PF01266"/>
    </source>
</evidence>
<dbReference type="GeneID" id="26010466"/>
<dbReference type="OrthoDB" id="379911at2157"/>